<evidence type="ECO:0000313" key="1">
    <source>
        <dbReference type="EMBL" id="KKP66951.1"/>
    </source>
</evidence>
<comment type="caution">
    <text evidence="1">The sequence shown here is derived from an EMBL/GenBank/DDBJ whole genome shotgun (WGS) entry which is preliminary data.</text>
</comment>
<accession>A0A0G0BT65</accession>
<organism evidence="1 2">
    <name type="scientific">Candidatus Nomurabacteria bacterium GW2011_GWE1_35_16</name>
    <dbReference type="NCBI Taxonomy" id="1618761"/>
    <lineage>
        <taxon>Bacteria</taxon>
        <taxon>Candidatus Nomuraibacteriota</taxon>
    </lineage>
</organism>
<reference evidence="1 2" key="1">
    <citation type="journal article" date="2015" name="Nature">
        <title>rRNA introns, odd ribosomes, and small enigmatic genomes across a large radiation of phyla.</title>
        <authorList>
            <person name="Brown C.T."/>
            <person name="Hug L.A."/>
            <person name="Thomas B.C."/>
            <person name="Sharon I."/>
            <person name="Castelle C.J."/>
            <person name="Singh A."/>
            <person name="Wilkins M.J."/>
            <person name="Williams K.H."/>
            <person name="Banfield J.F."/>
        </authorList>
    </citation>
    <scope>NUCLEOTIDE SEQUENCE [LARGE SCALE GENOMIC DNA]</scope>
</reference>
<name>A0A0G0BT65_9BACT</name>
<dbReference type="Proteomes" id="UP000034952">
    <property type="component" value="Unassembled WGS sequence"/>
</dbReference>
<evidence type="ECO:0000313" key="2">
    <source>
        <dbReference type="Proteomes" id="UP000034952"/>
    </source>
</evidence>
<gene>
    <name evidence="1" type="ORF">UR64_C0001G0030</name>
</gene>
<sequence length="76" mass="8793">MKNVTICLVCWDVYCNGIYVSSVREMAKLLLITNSNTTEFNIVRHICHGCSRSVSSEYIEKIKKKYLEKTLEQTSE</sequence>
<proteinExistence type="predicted"/>
<dbReference type="AlphaFoldDB" id="A0A0G0BT65"/>
<dbReference type="EMBL" id="LBPY01000001">
    <property type="protein sequence ID" value="KKP66951.1"/>
    <property type="molecule type" value="Genomic_DNA"/>
</dbReference>
<protein>
    <submittedName>
        <fullName evidence="1">Uncharacterized protein</fullName>
    </submittedName>
</protein>